<dbReference type="Proteomes" id="UP000254236">
    <property type="component" value="Chromosome"/>
</dbReference>
<dbReference type="CDD" id="cd01310">
    <property type="entry name" value="TatD_DNAse"/>
    <property type="match status" value="1"/>
</dbReference>
<reference evidence="2 4" key="1">
    <citation type="submission" date="2018-07" db="EMBL/GenBank/DDBJ databases">
        <title>Brachybacterium saurashtrense DSM 23186 genome sequence.</title>
        <authorList>
            <person name="Guo L."/>
        </authorList>
    </citation>
    <scope>NUCLEOTIDE SEQUENCE [LARGE SCALE GENOMIC DNA]</scope>
    <source>
        <strain evidence="2 4">DSM 23186</strain>
    </source>
</reference>
<gene>
    <name evidence="2" type="ORF">DWV08_04010</name>
    <name evidence="3" type="ORF">DXU92_16635</name>
</gene>
<dbReference type="AlphaFoldDB" id="A0A345YLS1"/>
<feature type="region of interest" description="Disordered" evidence="1">
    <location>
        <begin position="44"/>
        <end position="86"/>
    </location>
</feature>
<dbReference type="PANTHER" id="PTHR46124:SF2">
    <property type="entry name" value="D-AMINOACYL-TRNA DEACYLASE"/>
    <property type="match status" value="1"/>
</dbReference>
<feature type="compositionally biased region" description="Basic residues" evidence="1">
    <location>
        <begin position="52"/>
        <end position="62"/>
    </location>
</feature>
<dbReference type="Pfam" id="PF01026">
    <property type="entry name" value="TatD_DNase"/>
    <property type="match status" value="1"/>
</dbReference>
<dbReference type="InterPro" id="IPR001130">
    <property type="entry name" value="TatD-like"/>
</dbReference>
<organism evidence="3 5">
    <name type="scientific">Brachybacterium saurashtrense</name>
    <dbReference type="NCBI Taxonomy" id="556288"/>
    <lineage>
        <taxon>Bacteria</taxon>
        <taxon>Bacillati</taxon>
        <taxon>Actinomycetota</taxon>
        <taxon>Actinomycetes</taxon>
        <taxon>Micrococcales</taxon>
        <taxon>Dermabacteraceae</taxon>
        <taxon>Brachybacterium</taxon>
    </lineage>
</organism>
<dbReference type="Proteomes" id="UP000282185">
    <property type="component" value="Unassembled WGS sequence"/>
</dbReference>
<proteinExistence type="predicted"/>
<dbReference type="InterPro" id="IPR032466">
    <property type="entry name" value="Metal_Hydrolase"/>
</dbReference>
<protein>
    <submittedName>
        <fullName evidence="3">TatD family deoxyribonuclease</fullName>
    </submittedName>
</protein>
<dbReference type="PANTHER" id="PTHR46124">
    <property type="entry name" value="D-AMINOACYL-TRNA DEACYLASE"/>
    <property type="match status" value="1"/>
</dbReference>
<reference evidence="3 5" key="2">
    <citation type="submission" date="2018-08" db="EMBL/GenBank/DDBJ databases">
        <title>Brachybacterium saurashtrense DSM 23186.</title>
        <authorList>
            <person name="Li Y."/>
        </authorList>
    </citation>
    <scope>NUCLEOTIDE SEQUENCE [LARGE SCALE GENOMIC DNA]</scope>
    <source>
        <strain evidence="3 5">DSM 23186</strain>
    </source>
</reference>
<evidence type="ECO:0000313" key="4">
    <source>
        <dbReference type="Proteomes" id="UP000254236"/>
    </source>
</evidence>
<dbReference type="KEGG" id="bsau:DWV08_04010"/>
<keyword evidence="4" id="KW-1185">Reference proteome</keyword>
<sequence>MDAQRRPILPHLAVSRLPAGGELAHRAASGGGRGGCVAEVGGGAAAVTARSRSARTVRRARRPSYDGRMPSPHETPTGPAAPAPVRDREAIDPRGAKRDRSWPPAPAPLPAPVIDNHCHLDFADGDEQLTVHDHVQRAAAAGIDGQITIGSDLEAVRWTAALLASEDCPPSLRGGVAVHPNEAALHARGKDHEGRELVSLEDAIAEVSALLRGPRMAVVGETGLDWFRTSRKDEQARTAQIESFRAHIALAKELGLPLQIHDRDAHRDVLEVLEADGAPERTVFHCFSGDAEFARACADRGWYLSFAGTVTFKNAVALREALAEVGLKRVMVETDAPFLTPVPYRGRPNSSYLIPLTMATIAEVTGTSLEQACRTIRRTTVDVYDWPEGAAA</sequence>
<dbReference type="GO" id="GO:0005829">
    <property type="term" value="C:cytosol"/>
    <property type="evidence" value="ECO:0007669"/>
    <property type="project" value="TreeGrafter"/>
</dbReference>
<evidence type="ECO:0000313" key="5">
    <source>
        <dbReference type="Proteomes" id="UP000282185"/>
    </source>
</evidence>
<dbReference type="EMBL" id="QSWH01000012">
    <property type="protein sequence ID" value="RRR20846.1"/>
    <property type="molecule type" value="Genomic_DNA"/>
</dbReference>
<dbReference type="GO" id="GO:0016788">
    <property type="term" value="F:hydrolase activity, acting on ester bonds"/>
    <property type="evidence" value="ECO:0007669"/>
    <property type="project" value="InterPro"/>
</dbReference>
<evidence type="ECO:0000313" key="3">
    <source>
        <dbReference type="EMBL" id="RRR20846.1"/>
    </source>
</evidence>
<name>A0A345YLS1_9MICO</name>
<dbReference type="OrthoDB" id="9810005at2"/>
<dbReference type="SUPFAM" id="SSF51556">
    <property type="entry name" value="Metallo-dependent hydrolases"/>
    <property type="match status" value="1"/>
</dbReference>
<dbReference type="EMBL" id="CP031356">
    <property type="protein sequence ID" value="AXK44873.1"/>
    <property type="molecule type" value="Genomic_DNA"/>
</dbReference>
<accession>A0A345YLS1</accession>
<dbReference type="Gene3D" id="3.20.20.140">
    <property type="entry name" value="Metal-dependent hydrolases"/>
    <property type="match status" value="1"/>
</dbReference>
<evidence type="ECO:0000313" key="2">
    <source>
        <dbReference type="EMBL" id="AXK44873.1"/>
    </source>
</evidence>
<evidence type="ECO:0000256" key="1">
    <source>
        <dbReference type="SAM" id="MobiDB-lite"/>
    </source>
</evidence>